<dbReference type="PANTHER" id="PTHR13847:SF286">
    <property type="entry name" value="D-AMINO ACID DEHYDROGENASE"/>
    <property type="match status" value="1"/>
</dbReference>
<dbReference type="EMBL" id="CP050485">
    <property type="protein sequence ID" value="QOG27251.1"/>
    <property type="molecule type" value="Genomic_DNA"/>
</dbReference>
<dbReference type="EC" id="1.-.-.-" evidence="6"/>
<evidence type="ECO:0000256" key="4">
    <source>
        <dbReference type="ARBA" id="ARBA00023002"/>
    </source>
</evidence>
<dbReference type="Proteomes" id="UP000516696">
    <property type="component" value="Chromosome"/>
</dbReference>
<dbReference type="GeneID" id="93223936"/>
<evidence type="ECO:0000313" key="6">
    <source>
        <dbReference type="EMBL" id="MDL4935887.1"/>
    </source>
</evidence>
<evidence type="ECO:0000313" key="7">
    <source>
        <dbReference type="EMBL" id="QOG27251.1"/>
    </source>
</evidence>
<dbReference type="EMBL" id="JASUBT010000005">
    <property type="protein sequence ID" value="MDL4935887.1"/>
    <property type="molecule type" value="Genomic_DNA"/>
</dbReference>
<dbReference type="SUPFAM" id="SSF54373">
    <property type="entry name" value="FAD-linked reductases, C-terminal domain"/>
    <property type="match status" value="1"/>
</dbReference>
<evidence type="ECO:0000256" key="1">
    <source>
        <dbReference type="ARBA" id="ARBA00001974"/>
    </source>
</evidence>
<gene>
    <name evidence="7" type="ORF">EGM181_08320</name>
    <name evidence="6" type="ORF">QRX88_09190</name>
</gene>
<reference evidence="7 8" key="1">
    <citation type="submission" date="2020-03" db="EMBL/GenBank/DDBJ databases">
        <title>Characterization of ganglioside-mimicking enterococci.</title>
        <authorList>
            <person name="Patry R.T."/>
            <person name="Nothaft H."/>
            <person name="Bridger R."/>
            <person name="Shajahan A."/>
            <person name="Huynh S."/>
            <person name="Sanchez S."/>
            <person name="Azadi P."/>
            <person name="Cooper K."/>
            <person name="Miller W.G."/>
            <person name="Parker C.T."/>
            <person name="Wells L."/>
            <person name="Szymanski C.M."/>
        </authorList>
    </citation>
    <scope>NUCLEOTIDE SEQUENCE [LARGE SCALE GENOMIC DNA]</scope>
    <source>
        <strain evidence="7 8">EGM181</strain>
    </source>
</reference>
<dbReference type="GO" id="GO:0016491">
    <property type="term" value="F:oxidoreductase activity"/>
    <property type="evidence" value="ECO:0007669"/>
    <property type="project" value="UniProtKB-KW"/>
</dbReference>
<dbReference type="PANTHER" id="PTHR13847">
    <property type="entry name" value="SARCOSINE DEHYDROGENASE-RELATED"/>
    <property type="match status" value="1"/>
</dbReference>
<evidence type="ECO:0000313" key="9">
    <source>
        <dbReference type="Proteomes" id="UP001241571"/>
    </source>
</evidence>
<comment type="cofactor">
    <cofactor evidence="1">
        <name>FAD</name>
        <dbReference type="ChEBI" id="CHEBI:57692"/>
    </cofactor>
</comment>
<evidence type="ECO:0000256" key="2">
    <source>
        <dbReference type="ARBA" id="ARBA00009410"/>
    </source>
</evidence>
<dbReference type="InterPro" id="IPR036188">
    <property type="entry name" value="FAD/NAD-bd_sf"/>
</dbReference>
<dbReference type="GO" id="GO:0005737">
    <property type="term" value="C:cytoplasm"/>
    <property type="evidence" value="ECO:0007669"/>
    <property type="project" value="TreeGrafter"/>
</dbReference>
<comment type="similarity">
    <text evidence="2">Belongs to the DadA oxidoreductase family.</text>
</comment>
<proteinExistence type="inferred from homology"/>
<dbReference type="Pfam" id="PF01266">
    <property type="entry name" value="DAO"/>
    <property type="match status" value="1"/>
</dbReference>
<evidence type="ECO:0000256" key="3">
    <source>
        <dbReference type="ARBA" id="ARBA00022630"/>
    </source>
</evidence>
<dbReference type="Gene3D" id="3.30.9.10">
    <property type="entry name" value="D-Amino Acid Oxidase, subunit A, domain 2"/>
    <property type="match status" value="1"/>
</dbReference>
<reference evidence="6 9" key="2">
    <citation type="submission" date="2023-06" db="EMBL/GenBank/DDBJ databases">
        <title>Acute promotion of culturable opportunistic pathogens and persistent increase of antibiotic resistance following antibiotic exposure in mouse gut microbiota.</title>
        <authorList>
            <person name="Li L."/>
            <person name="Wang B."/>
            <person name="Sun Y."/>
            <person name="Wang M."/>
            <person name="Xu H."/>
        </authorList>
    </citation>
    <scope>NUCLEOTIDE SEQUENCE [LARGE SCALE GENOMIC DNA]</scope>
    <source>
        <strain evidence="6 9">CRI2_2</strain>
    </source>
</reference>
<evidence type="ECO:0000313" key="8">
    <source>
        <dbReference type="Proteomes" id="UP000516696"/>
    </source>
</evidence>
<keyword evidence="3" id="KW-0285">Flavoprotein</keyword>
<name>A0A2K3QZ27_ENTGA</name>
<dbReference type="RefSeq" id="WP_103300034.1">
    <property type="nucleotide sequence ID" value="NZ_BSYC01000002.1"/>
</dbReference>
<sequence length="373" mass="40502">MEKIVIIGGGIIGMTLANYLDTTKYQVTVVDDPTGQATKASAGIISPWLSKRRNKRWYQLAKDGAAFFEKLAQDFSLTTDIYQRSGTLIIRPENQLAALAELAEERRKEAPEIGQITCLSPAETQQALPLLKPLPALKISGGGRLDGAAYLAFLEERARTNGVVFIQGKARLYKEKNWVVSTTYAEIPADHVCLTAGPGLGQLLEHLNYHVDVRPQKGQLLSFETTASAKDWPVAMLEGEGDLIPFANGKILLGATHENDGGWDLTPTEAAKQQLLTGIGSFLAAPEKLFAAPMTVRVGTRAYTSDFAPFFGLLPSEPGLVVASGLGSSGLTTGPYIGYLLAEYFNQGQNPSEKQKLFEKYSKPIAAYITQRH</sequence>
<protein>
    <submittedName>
        <fullName evidence="7">FAD-binding oxidoreductase</fullName>
    </submittedName>
    <submittedName>
        <fullName evidence="6">FAD-dependent oxidoreductase</fullName>
        <ecNumber evidence="6">1.-.-.-</ecNumber>
    </submittedName>
</protein>
<keyword evidence="4 6" id="KW-0560">Oxidoreductase</keyword>
<dbReference type="Proteomes" id="UP001241571">
    <property type="component" value="Unassembled WGS sequence"/>
</dbReference>
<feature type="domain" description="FAD dependent oxidoreductase" evidence="5">
    <location>
        <begin position="3"/>
        <end position="343"/>
    </location>
</feature>
<dbReference type="SUPFAM" id="SSF51905">
    <property type="entry name" value="FAD/NAD(P)-binding domain"/>
    <property type="match status" value="1"/>
</dbReference>
<accession>A0A2K3QZ27</accession>
<dbReference type="AlphaFoldDB" id="A0A2K3QZ27"/>
<dbReference type="Gene3D" id="3.50.50.60">
    <property type="entry name" value="FAD/NAD(P)-binding domain"/>
    <property type="match status" value="1"/>
</dbReference>
<organism evidence="6 9">
    <name type="scientific">Enterococcus gallinarum</name>
    <dbReference type="NCBI Taxonomy" id="1353"/>
    <lineage>
        <taxon>Bacteria</taxon>
        <taxon>Bacillati</taxon>
        <taxon>Bacillota</taxon>
        <taxon>Bacilli</taxon>
        <taxon>Lactobacillales</taxon>
        <taxon>Enterococcaceae</taxon>
        <taxon>Enterococcus</taxon>
    </lineage>
</organism>
<dbReference type="InterPro" id="IPR006076">
    <property type="entry name" value="FAD-dep_OxRdtase"/>
</dbReference>
<evidence type="ECO:0000259" key="5">
    <source>
        <dbReference type="Pfam" id="PF01266"/>
    </source>
</evidence>